<dbReference type="InterPro" id="IPR036250">
    <property type="entry name" value="AcylCo_DH-like_C"/>
</dbReference>
<organism evidence="10 11">
    <name type="scientific">Pelotomaculum propionicicum</name>
    <dbReference type="NCBI Taxonomy" id="258475"/>
    <lineage>
        <taxon>Bacteria</taxon>
        <taxon>Bacillati</taxon>
        <taxon>Bacillota</taxon>
        <taxon>Clostridia</taxon>
        <taxon>Eubacteriales</taxon>
        <taxon>Desulfotomaculaceae</taxon>
        <taxon>Pelotomaculum</taxon>
    </lineage>
</organism>
<dbReference type="InterPro" id="IPR006091">
    <property type="entry name" value="Acyl-CoA_Oxase/DH_mid-dom"/>
</dbReference>
<dbReference type="InterPro" id="IPR037069">
    <property type="entry name" value="AcylCoA_DH/ox_N_sf"/>
</dbReference>
<feature type="domain" description="Acyl-CoA dehydrogenase/oxidase N-terminal" evidence="9">
    <location>
        <begin position="5"/>
        <end position="115"/>
    </location>
</feature>
<dbReference type="OrthoDB" id="9802447at2"/>
<evidence type="ECO:0000259" key="9">
    <source>
        <dbReference type="Pfam" id="PF02771"/>
    </source>
</evidence>
<dbReference type="PANTHER" id="PTHR43884:SF12">
    <property type="entry name" value="ISOVALERYL-COA DEHYDROGENASE, MITOCHONDRIAL-RELATED"/>
    <property type="match status" value="1"/>
</dbReference>
<dbReference type="PROSITE" id="PS00072">
    <property type="entry name" value="ACYL_COA_DH_1"/>
    <property type="match status" value="1"/>
</dbReference>
<accession>A0A4Y7RK09</accession>
<gene>
    <name evidence="10" type="primary">mmgC_2</name>
    <name evidence="10" type="ORF">Pmgp_03423</name>
</gene>
<evidence type="ECO:0000256" key="6">
    <source>
        <dbReference type="RuleBase" id="RU362125"/>
    </source>
</evidence>
<dbReference type="SUPFAM" id="SSF56645">
    <property type="entry name" value="Acyl-CoA dehydrogenase NM domain-like"/>
    <property type="match status" value="1"/>
</dbReference>
<dbReference type="InterPro" id="IPR006089">
    <property type="entry name" value="Acyl-CoA_DH_CS"/>
</dbReference>
<dbReference type="PROSITE" id="PS00073">
    <property type="entry name" value="ACYL_COA_DH_2"/>
    <property type="match status" value="1"/>
</dbReference>
<keyword evidence="4 6" id="KW-0274">FAD</keyword>
<dbReference type="RefSeq" id="WP_134215553.1">
    <property type="nucleotide sequence ID" value="NZ_QFFZ01000061.1"/>
</dbReference>
<dbReference type="Proteomes" id="UP000297597">
    <property type="component" value="Unassembled WGS sequence"/>
</dbReference>
<comment type="similarity">
    <text evidence="2 6">Belongs to the acyl-CoA dehydrogenase family.</text>
</comment>
<evidence type="ECO:0000256" key="1">
    <source>
        <dbReference type="ARBA" id="ARBA00001974"/>
    </source>
</evidence>
<dbReference type="GO" id="GO:0003995">
    <property type="term" value="F:acyl-CoA dehydrogenase activity"/>
    <property type="evidence" value="ECO:0007669"/>
    <property type="project" value="InterPro"/>
</dbReference>
<protein>
    <submittedName>
        <fullName evidence="10">Acyl-CoA dehydrogenase</fullName>
        <ecNumber evidence="10">1.3.99.-</ecNumber>
    </submittedName>
</protein>
<dbReference type="InterPro" id="IPR013786">
    <property type="entry name" value="AcylCoA_DH/ox_N"/>
</dbReference>
<evidence type="ECO:0000313" key="11">
    <source>
        <dbReference type="Proteomes" id="UP000297597"/>
    </source>
</evidence>
<dbReference type="GO" id="GO:0050660">
    <property type="term" value="F:flavin adenine dinucleotide binding"/>
    <property type="evidence" value="ECO:0007669"/>
    <property type="project" value="InterPro"/>
</dbReference>
<dbReference type="Pfam" id="PF00441">
    <property type="entry name" value="Acyl-CoA_dh_1"/>
    <property type="match status" value="1"/>
</dbReference>
<dbReference type="InterPro" id="IPR009100">
    <property type="entry name" value="AcylCoA_DH/oxidase_NM_dom_sf"/>
</dbReference>
<evidence type="ECO:0000256" key="4">
    <source>
        <dbReference type="ARBA" id="ARBA00022827"/>
    </source>
</evidence>
<evidence type="ECO:0000259" key="8">
    <source>
        <dbReference type="Pfam" id="PF02770"/>
    </source>
</evidence>
<comment type="cofactor">
    <cofactor evidence="1 6">
        <name>FAD</name>
        <dbReference type="ChEBI" id="CHEBI:57692"/>
    </cofactor>
</comment>
<dbReference type="FunFam" id="1.10.540.10:FF:000002">
    <property type="entry name" value="Acyl-CoA dehydrogenase FadE19"/>
    <property type="match status" value="1"/>
</dbReference>
<dbReference type="PIRSF" id="PIRSF016578">
    <property type="entry name" value="HsaA"/>
    <property type="match status" value="1"/>
</dbReference>
<proteinExistence type="inferred from homology"/>
<evidence type="ECO:0000256" key="5">
    <source>
        <dbReference type="ARBA" id="ARBA00023002"/>
    </source>
</evidence>
<evidence type="ECO:0000313" key="10">
    <source>
        <dbReference type="EMBL" id="TEB09069.1"/>
    </source>
</evidence>
<dbReference type="FunFam" id="2.40.110.10:FF:000002">
    <property type="entry name" value="Acyl-CoA dehydrogenase fadE12"/>
    <property type="match status" value="1"/>
</dbReference>
<dbReference type="AlphaFoldDB" id="A0A4Y7RK09"/>
<dbReference type="InterPro" id="IPR009075">
    <property type="entry name" value="AcylCo_DH/oxidase_C"/>
</dbReference>
<keyword evidence="11" id="KW-1185">Reference proteome</keyword>
<dbReference type="EMBL" id="QFFZ01000061">
    <property type="protein sequence ID" value="TEB09069.1"/>
    <property type="molecule type" value="Genomic_DNA"/>
</dbReference>
<feature type="domain" description="Acyl-CoA dehydrogenase/oxidase C-terminal" evidence="7">
    <location>
        <begin position="239"/>
        <end position="375"/>
    </location>
</feature>
<comment type="caution">
    <text evidence="10">The sequence shown here is derived from an EMBL/GenBank/DDBJ whole genome shotgun (WGS) entry which is preliminary data.</text>
</comment>
<dbReference type="InterPro" id="IPR046373">
    <property type="entry name" value="Acyl-CoA_Oxase/DH_mid-dom_sf"/>
</dbReference>
<evidence type="ECO:0000259" key="7">
    <source>
        <dbReference type="Pfam" id="PF00441"/>
    </source>
</evidence>
<dbReference type="Pfam" id="PF02770">
    <property type="entry name" value="Acyl-CoA_dh_M"/>
    <property type="match status" value="1"/>
</dbReference>
<evidence type="ECO:0000256" key="3">
    <source>
        <dbReference type="ARBA" id="ARBA00022630"/>
    </source>
</evidence>
<dbReference type="Gene3D" id="1.10.540.10">
    <property type="entry name" value="Acyl-CoA dehydrogenase/oxidase, N-terminal domain"/>
    <property type="match status" value="1"/>
</dbReference>
<dbReference type="PANTHER" id="PTHR43884">
    <property type="entry name" value="ACYL-COA DEHYDROGENASE"/>
    <property type="match status" value="1"/>
</dbReference>
<evidence type="ECO:0000256" key="2">
    <source>
        <dbReference type="ARBA" id="ARBA00009347"/>
    </source>
</evidence>
<name>A0A4Y7RK09_9FIRM</name>
<reference evidence="10 11" key="1">
    <citation type="journal article" date="2018" name="Environ. Microbiol.">
        <title>Novel energy conservation strategies and behaviour of Pelotomaculum schinkii driving syntrophic propionate catabolism.</title>
        <authorList>
            <person name="Hidalgo-Ahumada C.A.P."/>
            <person name="Nobu M.K."/>
            <person name="Narihiro T."/>
            <person name="Tamaki H."/>
            <person name="Liu W.T."/>
            <person name="Kamagata Y."/>
            <person name="Stams A.J.M."/>
            <person name="Imachi H."/>
            <person name="Sousa D.Z."/>
        </authorList>
    </citation>
    <scope>NUCLEOTIDE SEQUENCE [LARGE SCALE GENOMIC DNA]</scope>
    <source>
        <strain evidence="10 11">MGP</strain>
    </source>
</reference>
<feature type="domain" description="Acyl-CoA oxidase/dehydrogenase middle" evidence="8">
    <location>
        <begin position="120"/>
        <end position="215"/>
    </location>
</feature>
<sequence length="378" mass="40783">MLKFSEQQEQLRKVVRDFVEKEIATIASKIDQEDTCPVELLRMTAQLGYNGVFVPECYQGVGLGYTERAIILEEIARHSAGFALALMTHHLGVYAILTWGNEEQKQKYLPKLCSGSIAGLAVTEPGGGSDFAGMKSTGELVDGYWVLNGRKCFITNSHCADINIVVVRTGEDEKGRPRMSVFVIDENTPGCKPGRKEKKTGLKGSDMGDVILDNVKVPASNLIGKPGDGAKIGLGTISEVGRSGMAAIGLGILRACLEDSVKFAKERIIYGRPLAKLTNIQFIIAQNRTDYEAGRLLTYNAVGIKDAGLPCVPEISIAKYFTTEAAINTAKRTIDLMGGYGVICDYPVDRYLRDAVASIPSGGTSYVMQIIIAGSALS</sequence>
<dbReference type="Gene3D" id="1.20.140.10">
    <property type="entry name" value="Butyryl-CoA Dehydrogenase, subunit A, domain 3"/>
    <property type="match status" value="1"/>
</dbReference>
<dbReference type="Pfam" id="PF02771">
    <property type="entry name" value="Acyl-CoA_dh_N"/>
    <property type="match status" value="1"/>
</dbReference>
<dbReference type="EC" id="1.3.99.-" evidence="10"/>
<dbReference type="SUPFAM" id="SSF47203">
    <property type="entry name" value="Acyl-CoA dehydrogenase C-terminal domain-like"/>
    <property type="match status" value="1"/>
</dbReference>
<dbReference type="Gene3D" id="2.40.110.10">
    <property type="entry name" value="Butyryl-CoA Dehydrogenase, subunit A, domain 2"/>
    <property type="match status" value="1"/>
</dbReference>
<keyword evidence="5 6" id="KW-0560">Oxidoreductase</keyword>
<keyword evidence="3 6" id="KW-0285">Flavoprotein</keyword>